<dbReference type="Proteomes" id="UP001321473">
    <property type="component" value="Unassembled WGS sequence"/>
</dbReference>
<name>A0AAQ4DN01_AMBAM</name>
<evidence type="ECO:0000313" key="1">
    <source>
        <dbReference type="EMBL" id="KAK8763841.1"/>
    </source>
</evidence>
<sequence>MTSTYSSGRREVPGNNGCRLSLSAPSQSFDCAQTSHIFYQRRFGAATTAAGAATARVSFLGVLRRFAAGCDNKTLSTNQRPTLVVLRRPKR</sequence>
<comment type="caution">
    <text evidence="1">The sequence shown here is derived from an EMBL/GenBank/DDBJ whole genome shotgun (WGS) entry which is preliminary data.</text>
</comment>
<accession>A0AAQ4DN01</accession>
<dbReference type="EMBL" id="JARKHS020028938">
    <property type="protein sequence ID" value="KAK8763841.1"/>
    <property type="molecule type" value="Genomic_DNA"/>
</dbReference>
<reference evidence="1 2" key="1">
    <citation type="journal article" date="2023" name="Arcadia Sci">
        <title>De novo assembly of a long-read Amblyomma americanum tick genome.</title>
        <authorList>
            <person name="Chou S."/>
            <person name="Poskanzer K.E."/>
            <person name="Rollins M."/>
            <person name="Thuy-Boun P.S."/>
        </authorList>
    </citation>
    <scope>NUCLEOTIDE SEQUENCE [LARGE SCALE GENOMIC DNA]</scope>
    <source>
        <strain evidence="1">F_SG_1</strain>
        <tissue evidence="1">Salivary glands</tissue>
    </source>
</reference>
<evidence type="ECO:0000313" key="2">
    <source>
        <dbReference type="Proteomes" id="UP001321473"/>
    </source>
</evidence>
<gene>
    <name evidence="1" type="ORF">V5799_033550</name>
</gene>
<organism evidence="1 2">
    <name type="scientific">Amblyomma americanum</name>
    <name type="common">Lone star tick</name>
    <dbReference type="NCBI Taxonomy" id="6943"/>
    <lineage>
        <taxon>Eukaryota</taxon>
        <taxon>Metazoa</taxon>
        <taxon>Ecdysozoa</taxon>
        <taxon>Arthropoda</taxon>
        <taxon>Chelicerata</taxon>
        <taxon>Arachnida</taxon>
        <taxon>Acari</taxon>
        <taxon>Parasitiformes</taxon>
        <taxon>Ixodida</taxon>
        <taxon>Ixodoidea</taxon>
        <taxon>Ixodidae</taxon>
        <taxon>Amblyomminae</taxon>
        <taxon>Amblyomma</taxon>
    </lineage>
</organism>
<keyword evidence="2" id="KW-1185">Reference proteome</keyword>
<dbReference type="AlphaFoldDB" id="A0AAQ4DN01"/>
<protein>
    <submittedName>
        <fullName evidence="1">Uncharacterized protein</fullName>
    </submittedName>
</protein>
<proteinExistence type="predicted"/>